<protein>
    <submittedName>
        <fullName evidence="1">Uncharacterized protein</fullName>
    </submittedName>
</protein>
<reference evidence="1" key="1">
    <citation type="submission" date="2018-05" db="EMBL/GenBank/DDBJ databases">
        <authorList>
            <person name="Lanie J.A."/>
            <person name="Ng W.-L."/>
            <person name="Kazmierczak K.M."/>
            <person name="Andrzejewski T.M."/>
            <person name="Davidsen T.M."/>
            <person name="Wayne K.J."/>
            <person name="Tettelin H."/>
            <person name="Glass J.I."/>
            <person name="Rusch D."/>
            <person name="Podicherti R."/>
            <person name="Tsui H.-C.T."/>
            <person name="Winkler M.E."/>
        </authorList>
    </citation>
    <scope>NUCLEOTIDE SEQUENCE</scope>
</reference>
<proteinExistence type="predicted"/>
<gene>
    <name evidence="1" type="ORF">METZ01_LOCUS2018</name>
</gene>
<accession>A0A381N523</accession>
<dbReference type="AlphaFoldDB" id="A0A381N523"/>
<sequence length="107" mass="12126">MVALTKIEPNEVLSESDINFINRLAKKIHSSGFVTPCVLFLEMMRPFSSLGSHAMVFMGPIITGFVKSDGYYRASELLNNKTTLSILLDEIERLELLDSEDEEERNK</sequence>
<name>A0A381N523_9ZZZZ</name>
<evidence type="ECO:0000313" key="1">
    <source>
        <dbReference type="EMBL" id="SUZ49164.1"/>
    </source>
</evidence>
<dbReference type="EMBL" id="UINC01000106">
    <property type="protein sequence ID" value="SUZ49164.1"/>
    <property type="molecule type" value="Genomic_DNA"/>
</dbReference>
<organism evidence="1">
    <name type="scientific">marine metagenome</name>
    <dbReference type="NCBI Taxonomy" id="408172"/>
    <lineage>
        <taxon>unclassified sequences</taxon>
        <taxon>metagenomes</taxon>
        <taxon>ecological metagenomes</taxon>
    </lineage>
</organism>